<comment type="caution">
    <text evidence="7">The sequence shown here is derived from an EMBL/GenBank/DDBJ whole genome shotgun (WGS) entry which is preliminary data.</text>
</comment>
<evidence type="ECO:0000256" key="3">
    <source>
        <dbReference type="ARBA" id="ARBA00022801"/>
    </source>
</evidence>
<evidence type="ECO:0000256" key="2">
    <source>
        <dbReference type="ARBA" id="ARBA00022670"/>
    </source>
</evidence>
<dbReference type="PANTHER" id="PTHR43806:SF11">
    <property type="entry name" value="CEREVISIN-RELATED"/>
    <property type="match status" value="1"/>
</dbReference>
<dbReference type="PANTHER" id="PTHR43806">
    <property type="entry name" value="PEPTIDASE S8"/>
    <property type="match status" value="1"/>
</dbReference>
<comment type="similarity">
    <text evidence="1 5">Belongs to the peptidase S8 family.</text>
</comment>
<dbReference type="InterPro" id="IPR036852">
    <property type="entry name" value="Peptidase_S8/S53_dom_sf"/>
</dbReference>
<feature type="domain" description="Peptidase S8/S53" evidence="6">
    <location>
        <begin position="227"/>
        <end position="432"/>
    </location>
</feature>
<evidence type="ECO:0000256" key="5">
    <source>
        <dbReference type="PROSITE-ProRule" id="PRU01240"/>
    </source>
</evidence>
<dbReference type="SUPFAM" id="SSF52743">
    <property type="entry name" value="Subtilisin-like"/>
    <property type="match status" value="1"/>
</dbReference>
<organism evidence="7 8">
    <name type="scientific">Dactylosporangium maewongense</name>
    <dbReference type="NCBI Taxonomy" id="634393"/>
    <lineage>
        <taxon>Bacteria</taxon>
        <taxon>Bacillati</taxon>
        <taxon>Actinomycetota</taxon>
        <taxon>Actinomycetes</taxon>
        <taxon>Micromonosporales</taxon>
        <taxon>Micromonosporaceae</taxon>
        <taxon>Dactylosporangium</taxon>
    </lineage>
</organism>
<feature type="active site" description="Charge relay system" evidence="5">
    <location>
        <position position="174"/>
    </location>
</feature>
<protein>
    <recommendedName>
        <fullName evidence="6">Peptidase S8/S53 domain-containing protein</fullName>
    </recommendedName>
</protein>
<reference evidence="7 8" key="1">
    <citation type="journal article" date="2019" name="Int. J. Syst. Evol. Microbiol.">
        <title>The Global Catalogue of Microorganisms (GCM) 10K type strain sequencing project: providing services to taxonomists for standard genome sequencing and annotation.</title>
        <authorList>
            <consortium name="The Broad Institute Genomics Platform"/>
            <consortium name="The Broad Institute Genome Sequencing Center for Infectious Disease"/>
            <person name="Wu L."/>
            <person name="Ma J."/>
        </authorList>
    </citation>
    <scope>NUCLEOTIDE SEQUENCE [LARGE SCALE GENOMIC DNA]</scope>
    <source>
        <strain evidence="7 8">JCM 15933</strain>
    </source>
</reference>
<feature type="active site" description="Charge relay system" evidence="5">
    <location>
        <position position="232"/>
    </location>
</feature>
<dbReference type="InterPro" id="IPR050131">
    <property type="entry name" value="Peptidase_S8_subtilisin-like"/>
</dbReference>
<dbReference type="Pfam" id="PF00082">
    <property type="entry name" value="Peptidase_S8"/>
    <property type="match status" value="1"/>
</dbReference>
<accession>A0ABN1ZLE3</accession>
<gene>
    <name evidence="7" type="ORF">GCM10009827_007340</name>
</gene>
<dbReference type="EMBL" id="BAAAQD010000001">
    <property type="protein sequence ID" value="GAA1500725.1"/>
    <property type="molecule type" value="Genomic_DNA"/>
</dbReference>
<dbReference type="PRINTS" id="PR00723">
    <property type="entry name" value="SUBTILISIN"/>
</dbReference>
<keyword evidence="8" id="KW-1185">Reference proteome</keyword>
<evidence type="ECO:0000256" key="4">
    <source>
        <dbReference type="ARBA" id="ARBA00022825"/>
    </source>
</evidence>
<keyword evidence="3 5" id="KW-0378">Hydrolase</keyword>
<evidence type="ECO:0000313" key="7">
    <source>
        <dbReference type="EMBL" id="GAA1500725.1"/>
    </source>
</evidence>
<keyword evidence="2 5" id="KW-0645">Protease</keyword>
<dbReference type="InterPro" id="IPR015500">
    <property type="entry name" value="Peptidase_S8_subtilisin-rel"/>
</dbReference>
<dbReference type="RefSeq" id="WP_344499448.1">
    <property type="nucleotide sequence ID" value="NZ_BAAAQD010000001.1"/>
</dbReference>
<dbReference type="CDD" id="cd00306">
    <property type="entry name" value="Peptidases_S8_S53"/>
    <property type="match status" value="1"/>
</dbReference>
<dbReference type="InterPro" id="IPR000209">
    <property type="entry name" value="Peptidase_S8/S53_dom"/>
</dbReference>
<dbReference type="Gene3D" id="3.40.50.200">
    <property type="entry name" value="Peptidase S8/S53 domain"/>
    <property type="match status" value="1"/>
</dbReference>
<evidence type="ECO:0000259" key="6">
    <source>
        <dbReference type="Pfam" id="PF00082"/>
    </source>
</evidence>
<dbReference type="PROSITE" id="PS51892">
    <property type="entry name" value="SUBTILASE"/>
    <property type="match status" value="1"/>
</dbReference>
<evidence type="ECO:0000313" key="8">
    <source>
        <dbReference type="Proteomes" id="UP001501470"/>
    </source>
</evidence>
<name>A0ABN1ZLE3_9ACTN</name>
<proteinExistence type="inferred from homology"/>
<sequence length="434" mass="45126">MPFNLEGAGHWYRLAGLPEPHHSDPPLLVASGADVAETVAWCNARLADLGSGWRVEPEDGPATRPVVTALVVRRPELSLPDEPVLSVSDVLALLKLRTGPSPWPGPVLAVGSFGFDNPGPKPGAVRQTGPLPELAALVGGPLGRIPVTASLPPPARRPLSALPGGRRPVVALLDTALDPHAPGRPAPWLGDPDPGPDGVWADAGQYGWRRGPARLRPPETASFRSMPKCFGHGTFSAGLIRQVAPDARILSVPVVDDDGTTHIDQLINAFGWLHEQRTADPTFVDVVCCPITVTANLPDDALVLGWLRAVLGALGGAGVPVVVPAGNDGSPVPTFPGAFTALSVAGTPDVPVVTVGALNPDGSDAYYSNHGDWVQVRRPGSALISLMPVWDGDEQPPVRGSAGVGVDPDAFRGWARWSGTSFACALHAGELAAL</sequence>
<dbReference type="Proteomes" id="UP001501470">
    <property type="component" value="Unassembled WGS sequence"/>
</dbReference>
<feature type="active site" description="Charge relay system" evidence="5">
    <location>
        <position position="421"/>
    </location>
</feature>
<keyword evidence="4 5" id="KW-0720">Serine protease</keyword>
<evidence type="ECO:0000256" key="1">
    <source>
        <dbReference type="ARBA" id="ARBA00011073"/>
    </source>
</evidence>